<gene>
    <name evidence="2" type="ORF">TCM_031803</name>
</gene>
<dbReference type="HOGENOM" id="CLU_910354_0_0_1"/>
<dbReference type="PROSITE" id="PS50994">
    <property type="entry name" value="INTEGRASE"/>
    <property type="match status" value="1"/>
</dbReference>
<dbReference type="PANTHER" id="PTHR35317">
    <property type="entry name" value="OS04G0629600 PROTEIN"/>
    <property type="match status" value="1"/>
</dbReference>
<proteinExistence type="predicted"/>
<dbReference type="Gramene" id="EOY13280">
    <property type="protein sequence ID" value="EOY13280"/>
    <property type="gene ID" value="TCM_031803"/>
</dbReference>
<dbReference type="InParanoid" id="A0A061F7G3"/>
<sequence length="306" mass="35049">MSSTATHQTTPIFDGSNYPVWAIRMIAFLRGVNLWNVVEIETRVPALRDNATPAQVKQHEEDIAKKYRALSFIHSVVTEFVFNQIMGCETAKQAWDKLEEEFLGSGRNKQIRLQNHRRQYELLRMKDSQTVQEFIDAVIKIVNQIQLLGETLSDAKVKDISQLTISDLVNILEVDEQKRAARKNEKTDLAFTARIKVAALLFTQLDTYYHSKVKIGNGMYLDAVGRGIVGIQTPSGQSKMTWIYFLKFKHKAFKVFIKFKAKVENETSLKLKCLRTDNGGQFTSSQFEKYLEAEGIHHQLTIPYSP</sequence>
<dbReference type="InterPro" id="IPR036397">
    <property type="entry name" value="RNaseH_sf"/>
</dbReference>
<organism evidence="2 3">
    <name type="scientific">Theobroma cacao</name>
    <name type="common">Cacao</name>
    <name type="synonym">Cocoa</name>
    <dbReference type="NCBI Taxonomy" id="3641"/>
    <lineage>
        <taxon>Eukaryota</taxon>
        <taxon>Viridiplantae</taxon>
        <taxon>Streptophyta</taxon>
        <taxon>Embryophyta</taxon>
        <taxon>Tracheophyta</taxon>
        <taxon>Spermatophyta</taxon>
        <taxon>Magnoliopsida</taxon>
        <taxon>eudicotyledons</taxon>
        <taxon>Gunneridae</taxon>
        <taxon>Pentapetalae</taxon>
        <taxon>rosids</taxon>
        <taxon>malvids</taxon>
        <taxon>Malvales</taxon>
        <taxon>Malvaceae</taxon>
        <taxon>Byttnerioideae</taxon>
        <taxon>Theobroma</taxon>
    </lineage>
</organism>
<accession>A0A061F7G3</accession>
<dbReference type="EMBL" id="CM001885">
    <property type="protein sequence ID" value="EOY13280.1"/>
    <property type="molecule type" value="Genomic_DNA"/>
</dbReference>
<name>A0A061F7G3_THECC</name>
<dbReference type="Proteomes" id="UP000026915">
    <property type="component" value="Chromosome 7"/>
</dbReference>
<feature type="domain" description="Integrase catalytic" evidence="1">
    <location>
        <begin position="274"/>
        <end position="306"/>
    </location>
</feature>
<evidence type="ECO:0000259" key="1">
    <source>
        <dbReference type="PROSITE" id="PS50994"/>
    </source>
</evidence>
<reference evidence="2 3" key="1">
    <citation type="journal article" date="2013" name="Genome Biol.">
        <title>The genome sequence of the most widely cultivated cacao type and its use to identify candidate genes regulating pod color.</title>
        <authorList>
            <person name="Motamayor J.C."/>
            <person name="Mockaitis K."/>
            <person name="Schmutz J."/>
            <person name="Haiminen N."/>
            <person name="Iii D.L."/>
            <person name="Cornejo O."/>
            <person name="Findley S.D."/>
            <person name="Zheng P."/>
            <person name="Utro F."/>
            <person name="Royaert S."/>
            <person name="Saski C."/>
            <person name="Jenkins J."/>
            <person name="Podicheti R."/>
            <person name="Zhao M."/>
            <person name="Scheffler B.E."/>
            <person name="Stack J.C."/>
            <person name="Feltus F.A."/>
            <person name="Mustiga G.M."/>
            <person name="Amores F."/>
            <person name="Phillips W."/>
            <person name="Marelli J.P."/>
            <person name="May G.D."/>
            <person name="Shapiro H."/>
            <person name="Ma J."/>
            <person name="Bustamante C.D."/>
            <person name="Schnell R.J."/>
            <person name="Main D."/>
            <person name="Gilbert D."/>
            <person name="Parida L."/>
            <person name="Kuhn D.N."/>
        </authorList>
    </citation>
    <scope>NUCLEOTIDE SEQUENCE [LARGE SCALE GENOMIC DNA]</scope>
    <source>
        <strain evidence="3">cv. Matina 1-6</strain>
    </source>
</reference>
<dbReference type="GO" id="GO:0003676">
    <property type="term" value="F:nucleic acid binding"/>
    <property type="evidence" value="ECO:0007669"/>
    <property type="project" value="InterPro"/>
</dbReference>
<dbReference type="eggNOG" id="KOG0017">
    <property type="taxonomic scope" value="Eukaryota"/>
</dbReference>
<dbReference type="AlphaFoldDB" id="A0A061F7G3"/>
<dbReference type="SUPFAM" id="SSF53098">
    <property type="entry name" value="Ribonuclease H-like"/>
    <property type="match status" value="1"/>
</dbReference>
<dbReference type="PANTHER" id="PTHR35317:SF31">
    <property type="entry name" value="DUF4219 DOMAIN-CONTAINING PROTEIN"/>
    <property type="match status" value="1"/>
</dbReference>
<dbReference type="GO" id="GO:0015074">
    <property type="term" value="P:DNA integration"/>
    <property type="evidence" value="ECO:0007669"/>
    <property type="project" value="InterPro"/>
</dbReference>
<dbReference type="Gene3D" id="3.30.420.10">
    <property type="entry name" value="Ribonuclease H-like superfamily/Ribonuclease H"/>
    <property type="match status" value="1"/>
</dbReference>
<dbReference type="Pfam" id="PF14223">
    <property type="entry name" value="Retrotran_gag_2"/>
    <property type="match status" value="1"/>
</dbReference>
<evidence type="ECO:0000313" key="3">
    <source>
        <dbReference type="Proteomes" id="UP000026915"/>
    </source>
</evidence>
<dbReference type="InterPro" id="IPR001584">
    <property type="entry name" value="Integrase_cat-core"/>
</dbReference>
<keyword evidence="3" id="KW-1185">Reference proteome</keyword>
<dbReference type="OMA" id="NARTIFH"/>
<dbReference type="InterPro" id="IPR012337">
    <property type="entry name" value="RNaseH-like_sf"/>
</dbReference>
<evidence type="ECO:0000313" key="2">
    <source>
        <dbReference type="EMBL" id="EOY13280.1"/>
    </source>
</evidence>
<protein>
    <recommendedName>
        <fullName evidence="1">Integrase catalytic domain-containing protein</fullName>
    </recommendedName>
</protein>